<dbReference type="Pfam" id="PF09278">
    <property type="entry name" value="MerR-DNA-bind"/>
    <property type="match status" value="1"/>
</dbReference>
<dbReference type="Proteomes" id="UP000516148">
    <property type="component" value="Chromosome"/>
</dbReference>
<dbReference type="InterPro" id="IPR015358">
    <property type="entry name" value="Tscrpt_reg_MerR_DNA-bd"/>
</dbReference>
<dbReference type="SMART" id="SM00422">
    <property type="entry name" value="HTH_MERR"/>
    <property type="match status" value="1"/>
</dbReference>
<keyword evidence="7" id="KW-1185">Reference proteome</keyword>
<evidence type="ECO:0000256" key="1">
    <source>
        <dbReference type="ARBA" id="ARBA00023015"/>
    </source>
</evidence>
<dbReference type="RefSeq" id="WP_187760728.1">
    <property type="nucleotide sequence ID" value="NZ_CP061038.1"/>
</dbReference>
<dbReference type="PANTHER" id="PTHR30204">
    <property type="entry name" value="REDOX-CYCLING DRUG-SENSING TRANSCRIPTIONAL ACTIVATOR SOXR"/>
    <property type="match status" value="1"/>
</dbReference>
<reference evidence="6 7" key="1">
    <citation type="submission" date="2020-09" db="EMBL/GenBank/DDBJ databases">
        <title>Sphingomonas sp., a new species isolated from pork steak.</title>
        <authorList>
            <person name="Heidler von Heilborn D."/>
        </authorList>
    </citation>
    <scope>NUCLEOTIDE SEQUENCE [LARGE SCALE GENOMIC DNA]</scope>
    <source>
        <strain evidence="7">S8-3T</strain>
    </source>
</reference>
<keyword evidence="1" id="KW-0805">Transcription regulation</keyword>
<keyword evidence="2 6" id="KW-0238">DNA-binding</keyword>
<evidence type="ECO:0000256" key="2">
    <source>
        <dbReference type="ARBA" id="ARBA00023125"/>
    </source>
</evidence>
<organism evidence="6 7">
    <name type="scientific">Sphingomonas alpina</name>
    <dbReference type="NCBI Taxonomy" id="653931"/>
    <lineage>
        <taxon>Bacteria</taxon>
        <taxon>Pseudomonadati</taxon>
        <taxon>Pseudomonadota</taxon>
        <taxon>Alphaproteobacteria</taxon>
        <taxon>Sphingomonadales</taxon>
        <taxon>Sphingomonadaceae</taxon>
        <taxon>Sphingomonas</taxon>
    </lineage>
</organism>
<dbReference type="Gene3D" id="1.10.1660.10">
    <property type="match status" value="1"/>
</dbReference>
<protein>
    <submittedName>
        <fullName evidence="6">MerR family DNA-binding protein</fullName>
    </submittedName>
</protein>
<dbReference type="AlphaFoldDB" id="A0A7H0LFE7"/>
<sequence length="139" mass="15009">MKPMTISGLARSGGVGVETIRYYQRLGLIDLPERSGGNGLSGGMRRYDAGHADRLRFIRAGQRAGFTLDQIGQLLALDARHDHDAARALAEERIAALDARIAEMQEARTALARLARQCGTAAAETNPAPCPIITAFDRH</sequence>
<keyword evidence="3" id="KW-0804">Transcription</keyword>
<dbReference type="EMBL" id="CP061038">
    <property type="protein sequence ID" value="QNQ08400.1"/>
    <property type="molecule type" value="Genomic_DNA"/>
</dbReference>
<dbReference type="PRINTS" id="PR00040">
    <property type="entry name" value="HTHMERR"/>
</dbReference>
<accession>A0A7H0LFE7</accession>
<evidence type="ECO:0000256" key="4">
    <source>
        <dbReference type="SAM" id="Coils"/>
    </source>
</evidence>
<dbReference type="GO" id="GO:0003677">
    <property type="term" value="F:DNA binding"/>
    <property type="evidence" value="ECO:0007669"/>
    <property type="project" value="UniProtKB-KW"/>
</dbReference>
<evidence type="ECO:0000313" key="7">
    <source>
        <dbReference type="Proteomes" id="UP000516148"/>
    </source>
</evidence>
<keyword evidence="4" id="KW-0175">Coiled coil</keyword>
<proteinExistence type="predicted"/>
<dbReference type="InterPro" id="IPR009061">
    <property type="entry name" value="DNA-bd_dom_put_sf"/>
</dbReference>
<dbReference type="InterPro" id="IPR047057">
    <property type="entry name" value="MerR_fam"/>
</dbReference>
<dbReference type="InterPro" id="IPR000551">
    <property type="entry name" value="MerR-type_HTH_dom"/>
</dbReference>
<dbReference type="GO" id="GO:0003700">
    <property type="term" value="F:DNA-binding transcription factor activity"/>
    <property type="evidence" value="ECO:0007669"/>
    <property type="project" value="InterPro"/>
</dbReference>
<feature type="coiled-coil region" evidence="4">
    <location>
        <begin position="87"/>
        <end position="117"/>
    </location>
</feature>
<dbReference type="KEGG" id="spap:H3Z74_16820"/>
<feature type="domain" description="HTH merR-type" evidence="5">
    <location>
        <begin position="1"/>
        <end position="77"/>
    </location>
</feature>
<dbReference type="PROSITE" id="PS50937">
    <property type="entry name" value="HTH_MERR_2"/>
    <property type="match status" value="1"/>
</dbReference>
<dbReference type="PANTHER" id="PTHR30204:SF92">
    <property type="entry name" value="HTH-TYPE TRANSCRIPTIONAL REGULATOR ZNTR"/>
    <property type="match status" value="1"/>
</dbReference>
<evidence type="ECO:0000256" key="3">
    <source>
        <dbReference type="ARBA" id="ARBA00023163"/>
    </source>
</evidence>
<dbReference type="SUPFAM" id="SSF46955">
    <property type="entry name" value="Putative DNA-binding domain"/>
    <property type="match status" value="1"/>
</dbReference>
<name>A0A7H0LFE7_9SPHN</name>
<evidence type="ECO:0000313" key="6">
    <source>
        <dbReference type="EMBL" id="QNQ08400.1"/>
    </source>
</evidence>
<gene>
    <name evidence="6" type="ORF">H3Z74_16820</name>
</gene>
<evidence type="ECO:0000259" key="5">
    <source>
        <dbReference type="PROSITE" id="PS50937"/>
    </source>
</evidence>